<protein>
    <recommendedName>
        <fullName evidence="5">SBP-type domain-containing protein</fullName>
    </recommendedName>
</protein>
<feature type="region of interest" description="Disordered" evidence="4">
    <location>
        <begin position="192"/>
        <end position="226"/>
    </location>
</feature>
<dbReference type="InterPro" id="IPR004333">
    <property type="entry name" value="SBP_dom"/>
</dbReference>
<evidence type="ECO:0000256" key="4">
    <source>
        <dbReference type="SAM" id="MobiDB-lite"/>
    </source>
</evidence>
<dbReference type="SUPFAM" id="SSF103612">
    <property type="entry name" value="SBT domain"/>
    <property type="match status" value="1"/>
</dbReference>
<evidence type="ECO:0000256" key="1">
    <source>
        <dbReference type="ARBA" id="ARBA00022723"/>
    </source>
</evidence>
<gene>
    <name evidence="6" type="ORF">OEZ85_012310</name>
</gene>
<keyword evidence="1" id="KW-0479">Metal-binding</keyword>
<organism evidence="6 7">
    <name type="scientific">Tetradesmus obliquus</name>
    <name type="common">Green alga</name>
    <name type="synonym">Acutodesmus obliquus</name>
    <dbReference type="NCBI Taxonomy" id="3088"/>
    <lineage>
        <taxon>Eukaryota</taxon>
        <taxon>Viridiplantae</taxon>
        <taxon>Chlorophyta</taxon>
        <taxon>core chlorophytes</taxon>
        <taxon>Chlorophyceae</taxon>
        <taxon>CS clade</taxon>
        <taxon>Sphaeropleales</taxon>
        <taxon>Scenedesmaceae</taxon>
        <taxon>Tetradesmus</taxon>
    </lineage>
</organism>
<evidence type="ECO:0000256" key="2">
    <source>
        <dbReference type="ARBA" id="ARBA00022771"/>
    </source>
</evidence>
<reference evidence="6 7" key="1">
    <citation type="submission" date="2023-05" db="EMBL/GenBank/DDBJ databases">
        <title>A 100% complete, gapless, phased diploid assembly of the Scenedesmus obliquus UTEX 3031 genome.</title>
        <authorList>
            <person name="Biondi T.C."/>
            <person name="Hanschen E.R."/>
            <person name="Kwon T."/>
            <person name="Eng W."/>
            <person name="Kruse C.P.S."/>
            <person name="Koehler S.I."/>
            <person name="Kunde Y."/>
            <person name="Gleasner C.D."/>
            <person name="You Mak K.T."/>
            <person name="Polle J."/>
            <person name="Hovde B.T."/>
            <person name="Starkenburg S.R."/>
        </authorList>
    </citation>
    <scope>NUCLEOTIDE SEQUENCE [LARGE SCALE GENOMIC DNA]</scope>
    <source>
        <strain evidence="6 7">DOE0152z</strain>
    </source>
</reference>
<feature type="region of interest" description="Disordered" evidence="4">
    <location>
        <begin position="109"/>
        <end position="147"/>
    </location>
</feature>
<evidence type="ECO:0000313" key="6">
    <source>
        <dbReference type="EMBL" id="WIA12245.1"/>
    </source>
</evidence>
<evidence type="ECO:0000259" key="5">
    <source>
        <dbReference type="PROSITE" id="PS51141"/>
    </source>
</evidence>
<dbReference type="Pfam" id="PF03110">
    <property type="entry name" value="SBP"/>
    <property type="match status" value="1"/>
</dbReference>
<accession>A0ABY8TTD0</accession>
<dbReference type="InterPro" id="IPR036893">
    <property type="entry name" value="SBP_sf"/>
</dbReference>
<name>A0ABY8TTD0_TETOB</name>
<dbReference type="Gene3D" id="4.10.1100.10">
    <property type="entry name" value="Transcription factor, SBP-box domain"/>
    <property type="match status" value="1"/>
</dbReference>
<keyword evidence="2" id="KW-0863">Zinc-finger</keyword>
<dbReference type="PROSITE" id="PS51141">
    <property type="entry name" value="ZF_SBP"/>
    <property type="match status" value="1"/>
</dbReference>
<feature type="domain" description="SBP-type" evidence="5">
    <location>
        <begin position="34"/>
        <end position="114"/>
    </location>
</feature>
<dbReference type="InterPro" id="IPR044817">
    <property type="entry name" value="SBP-like"/>
</dbReference>
<dbReference type="EMBL" id="CP126210">
    <property type="protein sequence ID" value="WIA12245.1"/>
    <property type="molecule type" value="Genomic_DNA"/>
</dbReference>
<proteinExistence type="predicted"/>
<dbReference type="PANTHER" id="PTHR31251:SF169">
    <property type="entry name" value="SQUAMOSA PROMOTER-BINDING-LIKE PROTEIN 8"/>
    <property type="match status" value="1"/>
</dbReference>
<evidence type="ECO:0000313" key="7">
    <source>
        <dbReference type="Proteomes" id="UP001244341"/>
    </source>
</evidence>
<dbReference type="PANTHER" id="PTHR31251">
    <property type="entry name" value="SQUAMOSA PROMOTER-BINDING-LIKE PROTEIN 4"/>
    <property type="match status" value="1"/>
</dbReference>
<sequence length="273" mass="29881">MEAYAEYTAADVQGTDANTEAEHDAGTTQPHPKAGICQVKGCAVDLAKLNKAYYLRKRACPRHLKAPEVLLEGCDEPMRFCHQCGKFESVAAFEGLKRSCAVRLLRRRTHQQNNPRAADQSHFAHTTHQPEQQQQQRRSSKHSCSSDDEDYVCCKRAAAETRSALARSSSKVAEAGKAAACKRGMRRFSEDDLDPDFKVQFRKPKKSQSATPAEPQPSAAAMDTDGLPTCAANQQQQQQQLLEQLPEDAFEADTFMILLLEGAAAAAAAACAV</sequence>
<keyword evidence="3" id="KW-0862">Zinc</keyword>
<keyword evidence="7" id="KW-1185">Reference proteome</keyword>
<dbReference type="Proteomes" id="UP001244341">
    <property type="component" value="Chromosome 3b"/>
</dbReference>
<evidence type="ECO:0000256" key="3">
    <source>
        <dbReference type="ARBA" id="ARBA00022833"/>
    </source>
</evidence>